<accession>A0A8H9H1K6</accession>
<dbReference type="RefSeq" id="WP_373292566.1">
    <property type="nucleotide sequence ID" value="NZ_BMMN01000007.1"/>
</dbReference>
<reference evidence="1" key="1">
    <citation type="journal article" date="2014" name="Int. J. Syst. Evol. Microbiol.">
        <title>Complete genome sequence of Corynebacterium casei LMG S-19264T (=DSM 44701T), isolated from a smear-ripened cheese.</title>
        <authorList>
            <consortium name="US DOE Joint Genome Institute (JGI-PGF)"/>
            <person name="Walter F."/>
            <person name="Albersmeier A."/>
            <person name="Kalinowski J."/>
            <person name="Ruckert C."/>
        </authorList>
    </citation>
    <scope>NUCLEOTIDE SEQUENCE</scope>
    <source>
        <strain evidence="1">CGMCC 4.7138</strain>
    </source>
</reference>
<name>A0A8H9H1K6_9ACTN</name>
<gene>
    <name evidence="1" type="ORF">GCM10011574_43570</name>
</gene>
<dbReference type="Proteomes" id="UP000653480">
    <property type="component" value="Unassembled WGS sequence"/>
</dbReference>
<organism evidence="1 2">
    <name type="scientific">Microbispora bryophytorum</name>
    <dbReference type="NCBI Taxonomy" id="1460882"/>
    <lineage>
        <taxon>Bacteria</taxon>
        <taxon>Bacillati</taxon>
        <taxon>Actinomycetota</taxon>
        <taxon>Actinomycetes</taxon>
        <taxon>Streptosporangiales</taxon>
        <taxon>Streptosporangiaceae</taxon>
        <taxon>Microbispora</taxon>
    </lineage>
</organism>
<evidence type="ECO:0008006" key="3">
    <source>
        <dbReference type="Google" id="ProtNLM"/>
    </source>
</evidence>
<dbReference type="EMBL" id="BMMN01000007">
    <property type="protein sequence ID" value="GGO18709.1"/>
    <property type="molecule type" value="Genomic_DNA"/>
</dbReference>
<evidence type="ECO:0000313" key="2">
    <source>
        <dbReference type="Proteomes" id="UP000653480"/>
    </source>
</evidence>
<reference evidence="1" key="2">
    <citation type="submission" date="2020-09" db="EMBL/GenBank/DDBJ databases">
        <authorList>
            <person name="Sun Q."/>
            <person name="Zhou Y."/>
        </authorList>
    </citation>
    <scope>NUCLEOTIDE SEQUENCE</scope>
    <source>
        <strain evidence="1">CGMCC 4.7138</strain>
    </source>
</reference>
<evidence type="ECO:0000313" key="1">
    <source>
        <dbReference type="EMBL" id="GGO18709.1"/>
    </source>
</evidence>
<protein>
    <recommendedName>
        <fullName evidence="3">NUDIX hydrolase</fullName>
    </recommendedName>
</protein>
<comment type="caution">
    <text evidence="1">The sequence shown here is derived from an EMBL/GenBank/DDBJ whole genome shotgun (WGS) entry which is preliminary data.</text>
</comment>
<proteinExistence type="predicted"/>
<dbReference type="AlphaFoldDB" id="A0A8H9H1K6"/>
<keyword evidence="2" id="KW-1185">Reference proteome</keyword>
<sequence>MARRIDCYDDPRAPKPDSLVPSVNVVVTKDAGGILMIRRSDNGKAEQPSNTRMNIC</sequence>